<proteinExistence type="inferred from homology"/>
<feature type="chain" id="PRO_5045746385" evidence="8">
    <location>
        <begin position="26"/>
        <end position="224"/>
    </location>
</feature>
<dbReference type="InterPro" id="IPR019330">
    <property type="entry name" value="MESD"/>
</dbReference>
<evidence type="ECO:0000313" key="9">
    <source>
        <dbReference type="Proteomes" id="UP000694941"/>
    </source>
</evidence>
<keyword evidence="5" id="KW-0256">Endoplasmic reticulum</keyword>
<dbReference type="Gene3D" id="6.10.250.640">
    <property type="match status" value="1"/>
</dbReference>
<reference evidence="10" key="1">
    <citation type="submission" date="2025-08" db="UniProtKB">
        <authorList>
            <consortium name="RefSeq"/>
        </authorList>
    </citation>
    <scope>IDENTIFICATION</scope>
    <source>
        <tissue evidence="10">Muscle</tissue>
    </source>
</reference>
<keyword evidence="6" id="KW-0143">Chaperone</keyword>
<keyword evidence="9" id="KW-1185">Reference proteome</keyword>
<dbReference type="PANTHER" id="PTHR17600:SF2">
    <property type="entry name" value="LRP CHAPERONE MESD"/>
    <property type="match status" value="1"/>
</dbReference>
<protein>
    <submittedName>
        <fullName evidence="10">LDLR chaperone boca-like</fullName>
    </submittedName>
</protein>
<name>A0ABM1BK06_LIMPO</name>
<feature type="region of interest" description="Disordered" evidence="7">
    <location>
        <begin position="178"/>
        <end position="224"/>
    </location>
</feature>
<dbReference type="Proteomes" id="UP000694941">
    <property type="component" value="Unplaced"/>
</dbReference>
<feature type="region of interest" description="Disordered" evidence="7">
    <location>
        <begin position="63"/>
        <end position="84"/>
    </location>
</feature>
<evidence type="ECO:0000256" key="4">
    <source>
        <dbReference type="ARBA" id="ARBA00022729"/>
    </source>
</evidence>
<dbReference type="RefSeq" id="XP_013783513.1">
    <property type="nucleotide sequence ID" value="XM_013928059.2"/>
</dbReference>
<comment type="subcellular location">
    <subcellularLocation>
        <location evidence="1">Endoplasmic reticulum</location>
    </subcellularLocation>
</comment>
<evidence type="ECO:0000256" key="8">
    <source>
        <dbReference type="SAM" id="SignalP"/>
    </source>
</evidence>
<evidence type="ECO:0000256" key="3">
    <source>
        <dbReference type="ARBA" id="ARBA00022687"/>
    </source>
</evidence>
<evidence type="ECO:0000256" key="5">
    <source>
        <dbReference type="ARBA" id="ARBA00022824"/>
    </source>
</evidence>
<organism evidence="9 10">
    <name type="scientific">Limulus polyphemus</name>
    <name type="common">Atlantic horseshoe crab</name>
    <dbReference type="NCBI Taxonomy" id="6850"/>
    <lineage>
        <taxon>Eukaryota</taxon>
        <taxon>Metazoa</taxon>
        <taxon>Ecdysozoa</taxon>
        <taxon>Arthropoda</taxon>
        <taxon>Chelicerata</taxon>
        <taxon>Merostomata</taxon>
        <taxon>Xiphosura</taxon>
        <taxon>Limulidae</taxon>
        <taxon>Limulus</taxon>
    </lineage>
</organism>
<evidence type="ECO:0000256" key="2">
    <source>
        <dbReference type="ARBA" id="ARBA00011068"/>
    </source>
</evidence>
<dbReference type="GeneID" id="106467684"/>
<dbReference type="Pfam" id="PF10185">
    <property type="entry name" value="Mesd"/>
    <property type="match status" value="1"/>
</dbReference>
<evidence type="ECO:0000313" key="10">
    <source>
        <dbReference type="RefSeq" id="XP_013783513.1"/>
    </source>
</evidence>
<dbReference type="Gene3D" id="3.30.70.260">
    <property type="match status" value="1"/>
</dbReference>
<evidence type="ECO:0000256" key="7">
    <source>
        <dbReference type="SAM" id="MobiDB-lite"/>
    </source>
</evidence>
<evidence type="ECO:0000256" key="1">
    <source>
        <dbReference type="ARBA" id="ARBA00004240"/>
    </source>
</evidence>
<dbReference type="PANTHER" id="PTHR17600">
    <property type="entry name" value="MESODERM DEVELOPMENT CANDIDATE 2"/>
    <property type="match status" value="1"/>
</dbReference>
<evidence type="ECO:0000256" key="6">
    <source>
        <dbReference type="ARBA" id="ARBA00023186"/>
    </source>
</evidence>
<sequence length="224" mass="25866">MCTSRHLILCFFVCASLFLSTLIFAKKSDKNEKPSWAKKDIRDYNDADLERLYDQWEEDEEPLEEDELPEHLRPSPKIDLSNLDTSNPENLLKMSKKGRTLMMFVSVSGNPSKDELEEITKLWQSSLTNNHISAERFLVDDHRAIFMFKDGSQAWDAKDYLINQERLEEVTIENKPYYGKYSQKAKEEANNKSSDSLKTSEEAKSQKKGSSNGIPADKRKSDEL</sequence>
<keyword evidence="4 8" id="KW-0732">Signal</keyword>
<keyword evidence="3" id="KW-0879">Wnt signaling pathway</keyword>
<accession>A0ABM1BK06</accession>
<gene>
    <name evidence="10" type="primary">LOC106467684</name>
</gene>
<feature type="signal peptide" evidence="8">
    <location>
        <begin position="1"/>
        <end position="25"/>
    </location>
</feature>
<comment type="similarity">
    <text evidence="2">Belongs to the MESD family.</text>
</comment>